<accession>A0AAD5MU95</accession>
<protein>
    <submittedName>
        <fullName evidence="1">Uncharacterized protein</fullName>
    </submittedName>
</protein>
<organism evidence="1 2">
    <name type="scientific">Parelaphostrongylus tenuis</name>
    <name type="common">Meningeal worm</name>
    <dbReference type="NCBI Taxonomy" id="148309"/>
    <lineage>
        <taxon>Eukaryota</taxon>
        <taxon>Metazoa</taxon>
        <taxon>Ecdysozoa</taxon>
        <taxon>Nematoda</taxon>
        <taxon>Chromadorea</taxon>
        <taxon>Rhabditida</taxon>
        <taxon>Rhabditina</taxon>
        <taxon>Rhabditomorpha</taxon>
        <taxon>Strongyloidea</taxon>
        <taxon>Metastrongylidae</taxon>
        <taxon>Parelaphostrongylus</taxon>
    </lineage>
</organism>
<gene>
    <name evidence="1" type="ORF">KIN20_011914</name>
</gene>
<reference evidence="1" key="1">
    <citation type="submission" date="2021-06" db="EMBL/GenBank/DDBJ databases">
        <title>Parelaphostrongylus tenuis whole genome reference sequence.</title>
        <authorList>
            <person name="Garwood T.J."/>
            <person name="Larsen P.A."/>
            <person name="Fountain-Jones N.M."/>
            <person name="Garbe J.R."/>
            <person name="Macchietto M.G."/>
            <person name="Kania S.A."/>
            <person name="Gerhold R.W."/>
            <person name="Richards J.E."/>
            <person name="Wolf T.M."/>
        </authorList>
    </citation>
    <scope>NUCLEOTIDE SEQUENCE</scope>
    <source>
        <strain evidence="1">MNPRO001-30</strain>
        <tissue evidence="1">Meninges</tissue>
    </source>
</reference>
<dbReference type="AlphaFoldDB" id="A0AAD5MU95"/>
<evidence type="ECO:0000313" key="1">
    <source>
        <dbReference type="EMBL" id="KAJ1354847.1"/>
    </source>
</evidence>
<evidence type="ECO:0000313" key="2">
    <source>
        <dbReference type="Proteomes" id="UP001196413"/>
    </source>
</evidence>
<comment type="caution">
    <text evidence="1">The sequence shown here is derived from an EMBL/GenBank/DDBJ whole genome shotgun (WGS) entry which is preliminary data.</text>
</comment>
<dbReference type="Proteomes" id="UP001196413">
    <property type="component" value="Unassembled WGS sequence"/>
</dbReference>
<keyword evidence="2" id="KW-1185">Reference proteome</keyword>
<sequence>MRRAGVYTEELRCRPSRRPADCPHSLEITHYASGENITNNGKCWLDFRTGSTASKSLAAGVGTAD</sequence>
<name>A0AAD5MU95_PARTN</name>
<dbReference type="EMBL" id="JAHQIW010002262">
    <property type="protein sequence ID" value="KAJ1354847.1"/>
    <property type="molecule type" value="Genomic_DNA"/>
</dbReference>
<proteinExistence type="predicted"/>